<dbReference type="PANTHER" id="PTHR19847">
    <property type="entry name" value="DDB1- AND CUL4-ASSOCIATED FACTOR 11"/>
    <property type="match status" value="1"/>
</dbReference>
<dbReference type="PROSITE" id="PS50294">
    <property type="entry name" value="WD_REPEATS_REGION"/>
    <property type="match status" value="2"/>
</dbReference>
<evidence type="ECO:0000313" key="4">
    <source>
        <dbReference type="Proteomes" id="UP000266188"/>
    </source>
</evidence>
<dbReference type="FunFam" id="2.130.10.10:FF:000557">
    <property type="entry name" value="WD repeat protein"/>
    <property type="match status" value="1"/>
</dbReference>
<dbReference type="GO" id="GO:0043161">
    <property type="term" value="P:proteasome-mediated ubiquitin-dependent protein catabolic process"/>
    <property type="evidence" value="ECO:0007669"/>
    <property type="project" value="TreeGrafter"/>
</dbReference>
<name>A0A3A2ZIH8_9EURO</name>
<keyword evidence="1" id="KW-0853">WD repeat</keyword>
<feature type="repeat" description="WD" evidence="1">
    <location>
        <begin position="338"/>
        <end position="372"/>
    </location>
</feature>
<feature type="region of interest" description="Disordered" evidence="2">
    <location>
        <begin position="1"/>
        <end position="76"/>
    </location>
</feature>
<dbReference type="InterPro" id="IPR001680">
    <property type="entry name" value="WD40_rpt"/>
</dbReference>
<dbReference type="GO" id="GO:0080008">
    <property type="term" value="C:Cul4-RING E3 ubiquitin ligase complex"/>
    <property type="evidence" value="ECO:0007669"/>
    <property type="project" value="TreeGrafter"/>
</dbReference>
<dbReference type="Proteomes" id="UP000266188">
    <property type="component" value="Unassembled WGS sequence"/>
</dbReference>
<dbReference type="InterPro" id="IPR015943">
    <property type="entry name" value="WD40/YVTN_repeat-like_dom_sf"/>
</dbReference>
<accession>A0A3A2ZIH8</accession>
<feature type="repeat" description="WD" evidence="1">
    <location>
        <begin position="420"/>
        <end position="461"/>
    </location>
</feature>
<dbReference type="SUPFAM" id="SSF50978">
    <property type="entry name" value="WD40 repeat-like"/>
    <property type="match status" value="1"/>
</dbReference>
<dbReference type="EMBL" id="MVGC01000143">
    <property type="protein sequence ID" value="RJE22958.1"/>
    <property type="molecule type" value="Genomic_DNA"/>
</dbReference>
<sequence>MSQSGSPGGDHPPSYQSESPPPHGSFWHPAREWLEEEDDHEDMDYDPEDDEIDEIDEFEDEEEIDEDPEEEEEQVYFDPGINLGDIQIQFDMDESDDGNNQASLARLLNMLTPAGLRQILLHHGWHGGHLESDDEDGGFGMFRSRKRRLESTDQPPKVPSDAGTRLMGSGDFGSNANYVDELKKRKKALAAKLMWRELGLDALGGLRSTRSISQDLIPGSVVDKIIHYDSRCYSGQFSDDGNFFFCCSQDFKVRMYDTSNPFDWKYYKSVDYPFGRWTITDATLSPDNRFLAYTSIDNTVCLAATDPADQSDPSMLDLSSVPSRRLGLGHYGRAHFGIWSIRFSGDGRELVAGTSDHSVVVYDIETRQSVLRLRNHKDDVNAVCFGDVSSPHILYSGSDDTTLRVWDRRSMGDGREAGAFVGHTEGLTYVDSKGDGRYVLSNAKDQTMKLWDLRMMMTTEKFDPLERIDYSSGFDYRFDLYPQDYYLSHPDDCSLVTFRGHRVLKTLIRCHFSPPGSTNSRYVYTGSADGKVYVYNLDATLAGTIDVGAATLHTRPKPYYGGDAIPNEFMWKTCVRDATWHPNAPILAATSWNGWNHSTGTCTLHTWNDSASEDEGDPPVGKNYDCKLRNVPEFDRFQETIRSLKKRKDIPPPPEEFIHP</sequence>
<comment type="caution">
    <text evidence="3">The sequence shown here is derived from an EMBL/GenBank/DDBJ whole genome shotgun (WGS) entry which is preliminary data.</text>
</comment>
<dbReference type="PANTHER" id="PTHR19847:SF7">
    <property type="entry name" value="DDB1- AND CUL4-ASSOCIATED FACTOR 11"/>
    <property type="match status" value="1"/>
</dbReference>
<evidence type="ECO:0000313" key="3">
    <source>
        <dbReference type="EMBL" id="RJE22958.1"/>
    </source>
</evidence>
<dbReference type="STRING" id="2070753.A0A3A2ZIH8"/>
<feature type="repeat" description="WD" evidence="1">
    <location>
        <begin position="373"/>
        <end position="407"/>
    </location>
</feature>
<reference evidence="4" key="1">
    <citation type="submission" date="2017-02" db="EMBL/GenBank/DDBJ databases">
        <authorList>
            <person name="Tafer H."/>
            <person name="Lopandic K."/>
        </authorList>
    </citation>
    <scope>NUCLEOTIDE SEQUENCE [LARGE SCALE GENOMIC DNA]</scope>
    <source>
        <strain evidence="4">CBS 366.77</strain>
    </source>
</reference>
<keyword evidence="4" id="KW-1185">Reference proteome</keyword>
<organism evidence="3 4">
    <name type="scientific">Aspergillus sclerotialis</name>
    <dbReference type="NCBI Taxonomy" id="2070753"/>
    <lineage>
        <taxon>Eukaryota</taxon>
        <taxon>Fungi</taxon>
        <taxon>Dikarya</taxon>
        <taxon>Ascomycota</taxon>
        <taxon>Pezizomycotina</taxon>
        <taxon>Eurotiomycetes</taxon>
        <taxon>Eurotiomycetidae</taxon>
        <taxon>Eurotiales</taxon>
        <taxon>Aspergillaceae</taxon>
        <taxon>Aspergillus</taxon>
        <taxon>Aspergillus subgen. Polypaecilum</taxon>
    </lineage>
</organism>
<dbReference type="PROSITE" id="PS50082">
    <property type="entry name" value="WD_REPEATS_2"/>
    <property type="match status" value="3"/>
</dbReference>
<feature type="region of interest" description="Disordered" evidence="2">
    <location>
        <begin position="146"/>
        <end position="166"/>
    </location>
</feature>
<feature type="compositionally biased region" description="Acidic residues" evidence="2">
    <location>
        <begin position="34"/>
        <end position="75"/>
    </location>
</feature>
<dbReference type="Pfam" id="PF00400">
    <property type="entry name" value="WD40"/>
    <property type="match status" value="5"/>
</dbReference>
<protein>
    <submittedName>
        <fullName evidence="3">WD repeat protein</fullName>
    </submittedName>
</protein>
<evidence type="ECO:0000256" key="2">
    <source>
        <dbReference type="SAM" id="MobiDB-lite"/>
    </source>
</evidence>
<dbReference type="InterPro" id="IPR036322">
    <property type="entry name" value="WD40_repeat_dom_sf"/>
</dbReference>
<dbReference type="AlphaFoldDB" id="A0A3A2ZIH8"/>
<dbReference type="InterPro" id="IPR051859">
    <property type="entry name" value="DCAF"/>
</dbReference>
<dbReference type="OrthoDB" id="63070at2759"/>
<evidence type="ECO:0000256" key="1">
    <source>
        <dbReference type="PROSITE-ProRule" id="PRU00221"/>
    </source>
</evidence>
<gene>
    <name evidence="3" type="ORF">PHISCL_04727</name>
</gene>
<proteinExistence type="predicted"/>
<dbReference type="Gene3D" id="2.130.10.10">
    <property type="entry name" value="YVTN repeat-like/Quinoprotein amine dehydrogenase"/>
    <property type="match status" value="2"/>
</dbReference>
<dbReference type="SMART" id="SM00320">
    <property type="entry name" value="WD40"/>
    <property type="match status" value="6"/>
</dbReference>